<accession>A0A3T0D8Q3</accession>
<dbReference type="InterPro" id="IPR037225">
    <property type="entry name" value="Nuo51_FMN-bd_sf"/>
</dbReference>
<evidence type="ECO:0000256" key="2">
    <source>
        <dbReference type="ARBA" id="ARBA00022485"/>
    </source>
</evidence>
<dbReference type="Pfam" id="PF01512">
    <property type="entry name" value="Complex1_51K"/>
    <property type="match status" value="1"/>
</dbReference>
<name>A0A3T0D8Q3_9FIRM</name>
<keyword evidence="3" id="KW-0479">Metal-binding</keyword>
<dbReference type="InterPro" id="IPR031001">
    <property type="entry name" value="PR_assoc_PrdC"/>
</dbReference>
<dbReference type="NCBIfam" id="TIGR04481">
    <property type="entry name" value="PR_assoc_PrdC"/>
    <property type="match status" value="1"/>
</dbReference>
<evidence type="ECO:0000256" key="5">
    <source>
        <dbReference type="ARBA" id="ARBA00022982"/>
    </source>
</evidence>
<evidence type="ECO:0000256" key="3">
    <source>
        <dbReference type="ARBA" id="ARBA00022723"/>
    </source>
</evidence>
<feature type="domain" description="NADH-ubiquinone oxidoreductase 51kDa subunit FMN-binding" evidence="8">
    <location>
        <begin position="86"/>
        <end position="228"/>
    </location>
</feature>
<organism evidence="10 11">
    <name type="scientific">Caldicellulosiruptor changbaiensis</name>
    <dbReference type="NCBI Taxonomy" id="1222016"/>
    <lineage>
        <taxon>Bacteria</taxon>
        <taxon>Bacillati</taxon>
        <taxon>Bacillota</taxon>
        <taxon>Bacillota incertae sedis</taxon>
        <taxon>Caldicellulosiruptorales</taxon>
        <taxon>Caldicellulosiruptoraceae</taxon>
        <taxon>Caldicellulosiruptor</taxon>
    </lineage>
</organism>
<keyword evidence="6" id="KW-0408">Iron</keyword>
<dbReference type="PANTHER" id="PTHR43034:SF2">
    <property type="entry name" value="ION-TRANSLOCATING OXIDOREDUCTASE COMPLEX SUBUNIT C"/>
    <property type="match status" value="1"/>
</dbReference>
<keyword evidence="2" id="KW-0004">4Fe-4S</keyword>
<dbReference type="GO" id="GO:0046872">
    <property type="term" value="F:metal ion binding"/>
    <property type="evidence" value="ECO:0007669"/>
    <property type="project" value="UniProtKB-KW"/>
</dbReference>
<keyword evidence="5" id="KW-0249">Electron transport</keyword>
<keyword evidence="1" id="KW-0813">Transport</keyword>
<keyword evidence="11" id="KW-1185">Reference proteome</keyword>
<proteinExistence type="predicted"/>
<dbReference type="KEGG" id="ccha:ELD05_12235"/>
<keyword evidence="4" id="KW-0677">Repeat</keyword>
<evidence type="ECO:0000256" key="6">
    <source>
        <dbReference type="ARBA" id="ARBA00023004"/>
    </source>
</evidence>
<dbReference type="EMBL" id="CP034791">
    <property type="protein sequence ID" value="AZT91319.1"/>
    <property type="molecule type" value="Genomic_DNA"/>
</dbReference>
<dbReference type="SUPFAM" id="SSF142019">
    <property type="entry name" value="Nqo1 FMN-binding domain-like"/>
    <property type="match status" value="1"/>
</dbReference>
<gene>
    <name evidence="10" type="primary">prdC</name>
    <name evidence="10" type="ORF">ELD05_12235</name>
</gene>
<feature type="domain" description="RnfC Barrel sandwich hybrid" evidence="9">
    <location>
        <begin position="4"/>
        <end position="57"/>
    </location>
</feature>
<dbReference type="PANTHER" id="PTHR43034">
    <property type="entry name" value="ION-TRANSLOCATING OXIDOREDUCTASE COMPLEX SUBUNIT C"/>
    <property type="match status" value="1"/>
</dbReference>
<evidence type="ECO:0000256" key="7">
    <source>
        <dbReference type="ARBA" id="ARBA00023014"/>
    </source>
</evidence>
<dbReference type="InterPro" id="IPR010208">
    <property type="entry name" value="Ion_transpt_RnfC/RsxC"/>
</dbReference>
<evidence type="ECO:0000256" key="4">
    <source>
        <dbReference type="ARBA" id="ARBA00022737"/>
    </source>
</evidence>
<evidence type="ECO:0000313" key="10">
    <source>
        <dbReference type="EMBL" id="AZT91319.1"/>
    </source>
</evidence>
<sequence>MTFKVNISLKQYNGKNAIPVVEVGQKVKRGQTVAIPKEEGVYVHSSVTGKVTSISEDCIEILTDAVDDKEFLPLEITEKENLIDIVQKAGIVGMGGGGYPTYLKLKNKIKGGTVIANGVECEPILVHNITQMENNPELIYRGLIYVMSYLQASKGVIAIKKMNKKAIEAIEKVIDRENIEIKLIEDTYPAGEERALVAKICGVLLPPSEIPLAANCIVLNVETLSRIAEAVEMRKPLIERNLTLAGVFNDKKVVKALFDVPIGLSVKDLCKIKGYLLSEYDEILLGGPFMGEEGNQEFPITKKTNAVIVTPPISEKLKAKIGILVCACGAKETRLLQLVKKMGASLVGIEKCKNLVYANGKPRCKNPGNCPGQAEKVLRLKKLNAECLLISTCTNCTNTVVEIAEKMGLKVIHHTDHVLETLGYPLLRRIEV</sequence>
<protein>
    <submittedName>
        <fullName evidence="10">Proline reductase-associated electron transfer protein PrdC</fullName>
    </submittedName>
</protein>
<dbReference type="Pfam" id="PF13375">
    <property type="entry name" value="RnfC_N"/>
    <property type="match status" value="1"/>
</dbReference>
<reference evidence="10 11" key="1">
    <citation type="submission" date="2018-12" db="EMBL/GenBank/DDBJ databases">
        <title>Genome sequence from the cellulolytic species, Caldicellulosiruptor changbaiensis.</title>
        <authorList>
            <person name="Blumer-Schuette S.E."/>
            <person name="Mendoza C."/>
        </authorList>
    </citation>
    <scope>NUCLEOTIDE SEQUENCE [LARGE SCALE GENOMIC DNA]</scope>
    <source>
        <strain evidence="10 11">CBS-Z</strain>
    </source>
</reference>
<dbReference type="GO" id="GO:0051539">
    <property type="term" value="F:4 iron, 4 sulfur cluster binding"/>
    <property type="evidence" value="ECO:0007669"/>
    <property type="project" value="UniProtKB-KW"/>
</dbReference>
<dbReference type="InterPro" id="IPR011538">
    <property type="entry name" value="Nuo51_FMN-bd"/>
</dbReference>
<keyword evidence="7" id="KW-0411">Iron-sulfur</keyword>
<evidence type="ECO:0000313" key="11">
    <source>
        <dbReference type="Proteomes" id="UP000282930"/>
    </source>
</evidence>
<dbReference type="Gene3D" id="3.40.50.11540">
    <property type="entry name" value="NADH-ubiquinone oxidoreductase 51kDa subunit"/>
    <property type="match status" value="1"/>
</dbReference>
<evidence type="ECO:0000259" key="8">
    <source>
        <dbReference type="Pfam" id="PF01512"/>
    </source>
</evidence>
<dbReference type="InterPro" id="IPR026902">
    <property type="entry name" value="RnfC_N"/>
</dbReference>
<dbReference type="GO" id="GO:0009055">
    <property type="term" value="F:electron transfer activity"/>
    <property type="evidence" value="ECO:0007669"/>
    <property type="project" value="InterPro"/>
</dbReference>
<evidence type="ECO:0000259" key="9">
    <source>
        <dbReference type="Pfam" id="PF13375"/>
    </source>
</evidence>
<dbReference type="Proteomes" id="UP000282930">
    <property type="component" value="Chromosome"/>
</dbReference>
<dbReference type="GO" id="GO:0016020">
    <property type="term" value="C:membrane"/>
    <property type="evidence" value="ECO:0007669"/>
    <property type="project" value="InterPro"/>
</dbReference>
<dbReference type="AlphaFoldDB" id="A0A3T0D8Q3"/>
<evidence type="ECO:0000256" key="1">
    <source>
        <dbReference type="ARBA" id="ARBA00022448"/>
    </source>
</evidence>